<gene>
    <name evidence="2" type="ORF">E7Z79_05820</name>
</gene>
<evidence type="ECO:0000259" key="1">
    <source>
        <dbReference type="Pfam" id="PF13847"/>
    </source>
</evidence>
<dbReference type="CDD" id="cd02440">
    <property type="entry name" value="AdoMet_MTases"/>
    <property type="match status" value="1"/>
</dbReference>
<keyword evidence="2" id="KW-0489">Methyltransferase</keyword>
<dbReference type="RefSeq" id="WP_303739038.1">
    <property type="nucleotide sequence ID" value="NZ_SUTK01000022.1"/>
</dbReference>
<evidence type="ECO:0000313" key="3">
    <source>
        <dbReference type="Proteomes" id="UP000783037"/>
    </source>
</evidence>
<protein>
    <submittedName>
        <fullName evidence="2">Class I SAM-dependent methyltransferase</fullName>
    </submittedName>
</protein>
<sequence length="195" mass="22190">MEHRHHGKSSANFLDSDEILNELNLKGNETFLDAGCGDGYISKRAIEKYLPEGKVYAVDAYAESIRELQEYVDENNVKNLIPIEADITKTIPGVGDESVDVILMLNVFHGFKESRQKEDVINELNRITKSDGRIAIMDFKPIEMTRGPPLDIRISHVEMEKIFNGYGLKRDHLTVDIGEENPQGKSHYLIIFKKE</sequence>
<dbReference type="AlphaFoldDB" id="A0A8T3V5T3"/>
<dbReference type="InterPro" id="IPR025714">
    <property type="entry name" value="Methyltranfer_dom"/>
</dbReference>
<name>A0A8T3V5T3_9EURY</name>
<dbReference type="GO" id="GO:0008168">
    <property type="term" value="F:methyltransferase activity"/>
    <property type="evidence" value="ECO:0007669"/>
    <property type="project" value="UniProtKB-KW"/>
</dbReference>
<evidence type="ECO:0000313" key="2">
    <source>
        <dbReference type="EMBL" id="MBE6501943.1"/>
    </source>
</evidence>
<accession>A0A8T3V5T3</accession>
<dbReference type="GO" id="GO:0032259">
    <property type="term" value="P:methylation"/>
    <property type="evidence" value="ECO:0007669"/>
    <property type="project" value="UniProtKB-KW"/>
</dbReference>
<keyword evidence="2" id="KW-0808">Transferase</keyword>
<dbReference type="SUPFAM" id="SSF53335">
    <property type="entry name" value="S-adenosyl-L-methionine-dependent methyltransferases"/>
    <property type="match status" value="1"/>
</dbReference>
<comment type="caution">
    <text evidence="2">The sequence shown here is derived from an EMBL/GenBank/DDBJ whole genome shotgun (WGS) entry which is preliminary data.</text>
</comment>
<dbReference type="PANTHER" id="PTHR45128:SF1">
    <property type="entry name" value="S-ADENOSYLMETHIONINE-DEPENDENT METHYLTRANSFERASE RV2258C"/>
    <property type="match status" value="1"/>
</dbReference>
<reference evidence="2" key="1">
    <citation type="submission" date="2019-04" db="EMBL/GenBank/DDBJ databases">
        <title>Evolution of Biomass-Degrading Anaerobic Consortia Revealed by Metagenomics.</title>
        <authorList>
            <person name="Peng X."/>
        </authorList>
    </citation>
    <scope>NUCLEOTIDE SEQUENCE</scope>
    <source>
        <strain evidence="2">SIG18</strain>
    </source>
</reference>
<dbReference type="PANTHER" id="PTHR45128">
    <property type="entry name" value="METHYLTRANSFERASE TYPE 11"/>
    <property type="match status" value="1"/>
</dbReference>
<feature type="domain" description="Methyltransferase" evidence="1">
    <location>
        <begin position="26"/>
        <end position="140"/>
    </location>
</feature>
<dbReference type="InterPro" id="IPR053173">
    <property type="entry name" value="SAM-binding_MTase"/>
</dbReference>
<dbReference type="Proteomes" id="UP000783037">
    <property type="component" value="Unassembled WGS sequence"/>
</dbReference>
<dbReference type="InterPro" id="IPR029063">
    <property type="entry name" value="SAM-dependent_MTases_sf"/>
</dbReference>
<proteinExistence type="predicted"/>
<organism evidence="2 3">
    <name type="scientific">Methanobrevibacter thaueri</name>
    <dbReference type="NCBI Taxonomy" id="190975"/>
    <lineage>
        <taxon>Archaea</taxon>
        <taxon>Methanobacteriati</taxon>
        <taxon>Methanobacteriota</taxon>
        <taxon>Methanomada group</taxon>
        <taxon>Methanobacteria</taxon>
        <taxon>Methanobacteriales</taxon>
        <taxon>Methanobacteriaceae</taxon>
        <taxon>Methanobrevibacter</taxon>
    </lineage>
</organism>
<dbReference type="Gene3D" id="3.40.50.150">
    <property type="entry name" value="Vaccinia Virus protein VP39"/>
    <property type="match status" value="1"/>
</dbReference>
<dbReference type="EMBL" id="SUTK01000022">
    <property type="protein sequence ID" value="MBE6501943.1"/>
    <property type="molecule type" value="Genomic_DNA"/>
</dbReference>
<dbReference type="Pfam" id="PF13847">
    <property type="entry name" value="Methyltransf_31"/>
    <property type="match status" value="1"/>
</dbReference>